<protein>
    <recommendedName>
        <fullName evidence="4">Exonuclease domain-containing protein</fullName>
    </recommendedName>
</protein>
<keyword evidence="1" id="KW-0540">Nuclease</keyword>
<evidence type="ECO:0000256" key="2">
    <source>
        <dbReference type="ARBA" id="ARBA00022801"/>
    </source>
</evidence>
<dbReference type="Gene3D" id="3.30.420.10">
    <property type="entry name" value="Ribonuclease H-like superfamily/Ribonuclease H"/>
    <property type="match status" value="1"/>
</dbReference>
<feature type="domain" description="Exonuclease" evidence="4">
    <location>
        <begin position="44"/>
        <end position="214"/>
    </location>
</feature>
<keyword evidence="6" id="KW-1185">Reference proteome</keyword>
<evidence type="ECO:0000256" key="3">
    <source>
        <dbReference type="ARBA" id="ARBA00022839"/>
    </source>
</evidence>
<dbReference type="InterPro" id="IPR036397">
    <property type="entry name" value="RNaseH_sf"/>
</dbReference>
<dbReference type="PANTHER" id="PTHR30231:SF4">
    <property type="entry name" value="PROTEIN NEN2"/>
    <property type="match status" value="1"/>
</dbReference>
<dbReference type="GO" id="GO:0008408">
    <property type="term" value="F:3'-5' exonuclease activity"/>
    <property type="evidence" value="ECO:0007669"/>
    <property type="project" value="TreeGrafter"/>
</dbReference>
<dbReference type="InterPro" id="IPR013520">
    <property type="entry name" value="Ribonucl_H"/>
</dbReference>
<dbReference type="AlphaFoldDB" id="A0A074MWS6"/>
<dbReference type="SUPFAM" id="SSF53098">
    <property type="entry name" value="Ribonuclease H-like"/>
    <property type="match status" value="1"/>
</dbReference>
<dbReference type="InterPro" id="IPR012337">
    <property type="entry name" value="RNaseH-like_sf"/>
</dbReference>
<comment type="caution">
    <text evidence="5">The sequence shown here is derived from an EMBL/GenBank/DDBJ whole genome shotgun (WGS) entry which is preliminary data.</text>
</comment>
<keyword evidence="3" id="KW-0269">Exonuclease</keyword>
<dbReference type="STRING" id="1044.EH31_08135"/>
<gene>
    <name evidence="5" type="ORF">EH31_08135</name>
</gene>
<dbReference type="GO" id="GO:0003676">
    <property type="term" value="F:nucleic acid binding"/>
    <property type="evidence" value="ECO:0007669"/>
    <property type="project" value="InterPro"/>
</dbReference>
<dbReference type="eggNOG" id="COG0847">
    <property type="taxonomic scope" value="Bacteria"/>
</dbReference>
<organism evidence="5 6">
    <name type="scientific">Erythrobacter longus</name>
    <dbReference type="NCBI Taxonomy" id="1044"/>
    <lineage>
        <taxon>Bacteria</taxon>
        <taxon>Pseudomonadati</taxon>
        <taxon>Pseudomonadota</taxon>
        <taxon>Alphaproteobacteria</taxon>
        <taxon>Sphingomonadales</taxon>
        <taxon>Erythrobacteraceae</taxon>
        <taxon>Erythrobacter/Porphyrobacter group</taxon>
        <taxon>Erythrobacter</taxon>
    </lineage>
</organism>
<dbReference type="GO" id="GO:0006259">
    <property type="term" value="P:DNA metabolic process"/>
    <property type="evidence" value="ECO:0007669"/>
    <property type="project" value="UniProtKB-ARBA"/>
</dbReference>
<keyword evidence="2" id="KW-0378">Hydrolase</keyword>
<dbReference type="Pfam" id="PF00929">
    <property type="entry name" value="RNase_T"/>
    <property type="match status" value="1"/>
</dbReference>
<evidence type="ECO:0000259" key="4">
    <source>
        <dbReference type="SMART" id="SM00479"/>
    </source>
</evidence>
<dbReference type="Proteomes" id="UP000027647">
    <property type="component" value="Unassembled WGS sequence"/>
</dbReference>
<evidence type="ECO:0000256" key="1">
    <source>
        <dbReference type="ARBA" id="ARBA00022722"/>
    </source>
</evidence>
<evidence type="ECO:0000313" key="6">
    <source>
        <dbReference type="Proteomes" id="UP000027647"/>
    </source>
</evidence>
<accession>A0A074MWS6</accession>
<evidence type="ECO:0000313" key="5">
    <source>
        <dbReference type="EMBL" id="KEO90052.1"/>
    </source>
</evidence>
<sequence length="223" mass="24395">MLEMIKKWRFERALGALQKSPHEALRSFAASDWPARNMPAIDAPMLALDFELDGLTKDAHLLQAGWLECDARSIALSTACGFDIKSDARLKSEAVVIHGIGEQRAAAGRELGYVIDQLIAALSGRVLVAHAAMMERDALRRAVKTLYGADLPIRAICTLTLERRLNPNLVGADAYRLGPCRARYGLPPYAAHDALTDAIAAAELFQAQLSRMPRDTTLSQLEC</sequence>
<dbReference type="EMBL" id="JMIW01000003">
    <property type="protein sequence ID" value="KEO90052.1"/>
    <property type="molecule type" value="Genomic_DNA"/>
</dbReference>
<proteinExistence type="predicted"/>
<dbReference type="SMART" id="SM00479">
    <property type="entry name" value="EXOIII"/>
    <property type="match status" value="1"/>
</dbReference>
<name>A0A074MWS6_ERYLO</name>
<dbReference type="PANTHER" id="PTHR30231">
    <property type="entry name" value="DNA POLYMERASE III SUBUNIT EPSILON"/>
    <property type="match status" value="1"/>
</dbReference>
<dbReference type="CDD" id="cd06127">
    <property type="entry name" value="DEDDh"/>
    <property type="match status" value="1"/>
</dbReference>
<dbReference type="GO" id="GO:0005829">
    <property type="term" value="C:cytosol"/>
    <property type="evidence" value="ECO:0007669"/>
    <property type="project" value="TreeGrafter"/>
</dbReference>
<reference evidence="5 6" key="1">
    <citation type="submission" date="2014-04" db="EMBL/GenBank/DDBJ databases">
        <title>A comprehensive comparison of genomes of Erythrobacter spp. strains.</title>
        <authorList>
            <person name="Zheng Q."/>
        </authorList>
    </citation>
    <scope>NUCLEOTIDE SEQUENCE [LARGE SCALE GENOMIC DNA]</scope>
    <source>
        <strain evidence="5 6">DSM 6997</strain>
    </source>
</reference>